<evidence type="ECO:0000256" key="2">
    <source>
        <dbReference type="ARBA" id="ARBA00022490"/>
    </source>
</evidence>
<dbReference type="GO" id="GO:0005506">
    <property type="term" value="F:iron ion binding"/>
    <property type="evidence" value="ECO:0007669"/>
    <property type="project" value="InterPro"/>
</dbReference>
<dbReference type="PANTHER" id="PTHR48098">
    <property type="entry name" value="ENTEROCHELIN ESTERASE-RELATED"/>
    <property type="match status" value="1"/>
</dbReference>
<dbReference type="SUPFAM" id="SSF53474">
    <property type="entry name" value="alpha/beta-Hydrolases"/>
    <property type="match status" value="1"/>
</dbReference>
<dbReference type="InterPro" id="IPR014756">
    <property type="entry name" value="Ig_E-set"/>
</dbReference>
<dbReference type="EMBL" id="BJOU01000001">
    <property type="protein sequence ID" value="GED97250.1"/>
    <property type="molecule type" value="Genomic_DNA"/>
</dbReference>
<dbReference type="AlphaFoldDB" id="A0A7I9UWU7"/>
<comment type="similarity">
    <text evidence="4">Belongs to the Fes family.</text>
</comment>
<comment type="caution">
    <text evidence="6">The sequence shown here is derived from an EMBL/GenBank/DDBJ whole genome shotgun (WGS) entry which is preliminary data.</text>
</comment>
<dbReference type="Pfam" id="PF11806">
    <property type="entry name" value="Enterochelin_N"/>
    <property type="match status" value="1"/>
</dbReference>
<dbReference type="Pfam" id="PF00756">
    <property type="entry name" value="Esterase"/>
    <property type="match status" value="1"/>
</dbReference>
<keyword evidence="3" id="KW-0378">Hydrolase</keyword>
<dbReference type="Gene3D" id="3.40.50.1820">
    <property type="entry name" value="alpha/beta hydrolase"/>
    <property type="match status" value="1"/>
</dbReference>
<evidence type="ECO:0000313" key="6">
    <source>
        <dbReference type="EMBL" id="GED97250.1"/>
    </source>
</evidence>
<dbReference type="Proteomes" id="UP000444980">
    <property type="component" value="Unassembled WGS sequence"/>
</dbReference>
<evidence type="ECO:0000259" key="5">
    <source>
        <dbReference type="Pfam" id="PF11806"/>
    </source>
</evidence>
<evidence type="ECO:0000256" key="4">
    <source>
        <dbReference type="ARBA" id="ARBA00024201"/>
    </source>
</evidence>
<proteinExistence type="inferred from homology"/>
<dbReference type="InterPro" id="IPR050583">
    <property type="entry name" value="Mycobacterial_A85_antigen"/>
</dbReference>
<dbReference type="GO" id="GO:0005737">
    <property type="term" value="C:cytoplasm"/>
    <property type="evidence" value="ECO:0007669"/>
    <property type="project" value="UniProtKB-SubCell"/>
</dbReference>
<name>A0A7I9UWU7_9ACTN</name>
<feature type="domain" description="Enterochelin esterase N-terminal" evidence="5">
    <location>
        <begin position="57"/>
        <end position="156"/>
    </location>
</feature>
<reference evidence="7" key="1">
    <citation type="submission" date="2019-06" db="EMBL/GenBank/DDBJ databases">
        <title>Gordonia isolated from sludge of a wastewater treatment plant.</title>
        <authorList>
            <person name="Tamura T."/>
            <person name="Aoyama K."/>
            <person name="Kang Y."/>
            <person name="Saito S."/>
            <person name="Akiyama N."/>
            <person name="Yazawa K."/>
            <person name="Gonoi T."/>
            <person name="Mikami Y."/>
        </authorList>
    </citation>
    <scope>NUCLEOTIDE SEQUENCE [LARGE SCALE GENOMIC DNA]</scope>
    <source>
        <strain evidence="7">NBRC 107697</strain>
    </source>
</reference>
<dbReference type="OrthoDB" id="9775130at2"/>
<dbReference type="Gene3D" id="2.60.40.10">
    <property type="entry name" value="Immunoglobulins"/>
    <property type="match status" value="1"/>
</dbReference>
<sequence>MTPSTDALRSRLLAGPADDDPALIAELAAHGTPLVTDDPDDPDAQRVLLAFVAPPDSAGVYAWANRLTDGPREAHGQLRRWGDTDLWFTEITVPRGTMATYRIYPYAADDPHLRDGALVYSRTVAAAAVSDPGNDQAASPFGSVLRTDGAPDLAVWHRPAPAEPAARGSIGDGPEATGWRLTAPVGGGSGPTRIVVLFDGQNWLDRIGLATRLAEAVGEDDGPIALLGIDSPAEASARMRLLGPNRDFLATVVDDVLPRARHALGVADSTTVWAGQSLGAVSTLAVVRWFPDVVDEVLAYSPSMWWKPGITARPAEWDPQRCWLTEELADAQPRPVRLAVGRNEHLLVEPVDRLAGQLRTAGWPVTLRRFDGGHDIAWWAHLLVDDLTTPIGRAEIEAVEQ</sequence>
<protein>
    <submittedName>
        <fullName evidence="6">Enterochelin esterase</fullName>
    </submittedName>
</protein>
<comment type="subcellular location">
    <subcellularLocation>
        <location evidence="1">Cytoplasm</location>
    </subcellularLocation>
</comment>
<evidence type="ECO:0000256" key="1">
    <source>
        <dbReference type="ARBA" id="ARBA00004496"/>
    </source>
</evidence>
<dbReference type="InterPro" id="IPR013783">
    <property type="entry name" value="Ig-like_fold"/>
</dbReference>
<evidence type="ECO:0000256" key="3">
    <source>
        <dbReference type="ARBA" id="ARBA00022801"/>
    </source>
</evidence>
<keyword evidence="7" id="KW-1185">Reference proteome</keyword>
<dbReference type="GO" id="GO:0006826">
    <property type="term" value="P:iron ion transport"/>
    <property type="evidence" value="ECO:0007669"/>
    <property type="project" value="InterPro"/>
</dbReference>
<dbReference type="SUPFAM" id="SSF81296">
    <property type="entry name" value="E set domains"/>
    <property type="match status" value="1"/>
</dbReference>
<dbReference type="RefSeq" id="WP_161926604.1">
    <property type="nucleotide sequence ID" value="NZ_BJOU01000001.1"/>
</dbReference>
<accession>A0A7I9UWU7</accession>
<dbReference type="GO" id="GO:0005975">
    <property type="term" value="P:carbohydrate metabolic process"/>
    <property type="evidence" value="ECO:0007669"/>
    <property type="project" value="UniProtKB-ARBA"/>
</dbReference>
<dbReference type="PANTHER" id="PTHR48098:SF3">
    <property type="entry name" value="IRON(III) ENTEROBACTIN ESTERASE"/>
    <property type="match status" value="1"/>
</dbReference>
<dbReference type="InterPro" id="IPR021764">
    <property type="entry name" value="Enterochelin_esterase_N"/>
</dbReference>
<organism evidence="6 7">
    <name type="scientific">Gordonia crocea</name>
    <dbReference type="NCBI Taxonomy" id="589162"/>
    <lineage>
        <taxon>Bacteria</taxon>
        <taxon>Bacillati</taxon>
        <taxon>Actinomycetota</taxon>
        <taxon>Actinomycetes</taxon>
        <taxon>Mycobacteriales</taxon>
        <taxon>Gordoniaceae</taxon>
        <taxon>Gordonia</taxon>
    </lineage>
</organism>
<keyword evidence="2" id="KW-0963">Cytoplasm</keyword>
<dbReference type="GO" id="GO:0008849">
    <property type="term" value="F:enterochelin esterase activity"/>
    <property type="evidence" value="ECO:0007669"/>
    <property type="project" value="InterPro"/>
</dbReference>
<dbReference type="InterPro" id="IPR000801">
    <property type="entry name" value="Esterase-like"/>
</dbReference>
<gene>
    <name evidence="6" type="ORF">nbrc107697_12890</name>
</gene>
<dbReference type="InterPro" id="IPR029058">
    <property type="entry name" value="AB_hydrolase_fold"/>
</dbReference>
<evidence type="ECO:0000313" key="7">
    <source>
        <dbReference type="Proteomes" id="UP000444980"/>
    </source>
</evidence>